<proteinExistence type="inferred from homology"/>
<dbReference type="Proteomes" id="UP000191448">
    <property type="component" value="Unassembled WGS sequence"/>
</dbReference>
<dbReference type="InterPro" id="IPR019533">
    <property type="entry name" value="Peptidase_S26"/>
</dbReference>
<dbReference type="AlphaFoldDB" id="A0A1V4SU60"/>
<comment type="caution">
    <text evidence="9">The sequence shown here is derived from an EMBL/GenBank/DDBJ whole genome shotgun (WGS) entry which is preliminary data.</text>
</comment>
<evidence type="ECO:0000256" key="7">
    <source>
        <dbReference type="RuleBase" id="RU362042"/>
    </source>
</evidence>
<dbReference type="SUPFAM" id="SSF51306">
    <property type="entry name" value="LexA/Signal peptidase"/>
    <property type="match status" value="1"/>
</dbReference>
<reference evidence="9 10" key="1">
    <citation type="submission" date="2016-02" db="EMBL/GenBank/DDBJ databases">
        <title>Genome sequence of Clostridium thermobutyricum DSM 4928.</title>
        <authorList>
            <person name="Poehlein A."/>
            <person name="Daniel R."/>
        </authorList>
    </citation>
    <scope>NUCLEOTIDE SEQUENCE [LARGE SCALE GENOMIC DNA]</scope>
    <source>
        <strain evidence="9 10">DSM 4928</strain>
    </source>
</reference>
<feature type="active site" evidence="6">
    <location>
        <position position="37"/>
    </location>
</feature>
<dbReference type="NCBIfam" id="TIGR02227">
    <property type="entry name" value="sigpep_I_bact"/>
    <property type="match status" value="1"/>
</dbReference>
<dbReference type="PROSITE" id="PS00760">
    <property type="entry name" value="SPASE_I_2"/>
    <property type="match status" value="1"/>
</dbReference>
<dbReference type="EMBL" id="LTAY01000048">
    <property type="protein sequence ID" value="OPX47401.1"/>
    <property type="molecule type" value="Genomic_DNA"/>
</dbReference>
<dbReference type="EC" id="3.4.21.89" evidence="4 7"/>
<dbReference type="PANTHER" id="PTHR43390">
    <property type="entry name" value="SIGNAL PEPTIDASE I"/>
    <property type="match status" value="1"/>
</dbReference>
<organism evidence="9 10">
    <name type="scientific">Clostridium thermobutyricum DSM 4928</name>
    <dbReference type="NCBI Taxonomy" id="1121339"/>
    <lineage>
        <taxon>Bacteria</taxon>
        <taxon>Bacillati</taxon>
        <taxon>Bacillota</taxon>
        <taxon>Clostridia</taxon>
        <taxon>Eubacteriales</taxon>
        <taxon>Clostridiaceae</taxon>
        <taxon>Clostridium</taxon>
    </lineage>
</organism>
<dbReference type="InterPro" id="IPR000223">
    <property type="entry name" value="Pept_S26A_signal_pept_1"/>
</dbReference>
<keyword evidence="7" id="KW-1133">Transmembrane helix</keyword>
<sequence length="168" mass="19845">MWKKVLREWVFLIAIAYVISLLINKFLIFTVFIPSGSMMPTINIGDRLVATRIHNYDNIKHGDILVFNFREEDSLYIKRVIGLPGDKIKIDGQAVYVNGEKLEEEYVKYPEDTYAEYIVPENNYFFLGDNRNDSKDSRYWNNPYIEEEEIKGKAIFRFYPFDSFGKVN</sequence>
<evidence type="ECO:0000256" key="2">
    <source>
        <dbReference type="ARBA" id="ARBA00004401"/>
    </source>
</evidence>
<dbReference type="PROSITE" id="PS00761">
    <property type="entry name" value="SPASE_I_3"/>
    <property type="match status" value="1"/>
</dbReference>
<name>A0A1V4SU60_9CLOT</name>
<keyword evidence="7" id="KW-0812">Transmembrane</keyword>
<keyword evidence="5 7" id="KW-0378">Hydrolase</keyword>
<dbReference type="InterPro" id="IPR019758">
    <property type="entry name" value="Pept_S26A_signal_pept_1_CS"/>
</dbReference>
<evidence type="ECO:0000256" key="5">
    <source>
        <dbReference type="ARBA" id="ARBA00022801"/>
    </source>
</evidence>
<comment type="subcellular location">
    <subcellularLocation>
        <location evidence="2">Cell membrane</location>
        <topology evidence="2">Single-pass type II membrane protein</topology>
    </subcellularLocation>
    <subcellularLocation>
        <location evidence="7">Membrane</location>
        <topology evidence="7">Single-pass type II membrane protein</topology>
    </subcellularLocation>
</comment>
<evidence type="ECO:0000256" key="6">
    <source>
        <dbReference type="PIRSR" id="PIRSR600223-1"/>
    </source>
</evidence>
<evidence type="ECO:0000313" key="10">
    <source>
        <dbReference type="Proteomes" id="UP000191448"/>
    </source>
</evidence>
<dbReference type="InterPro" id="IPR019757">
    <property type="entry name" value="Pept_S26A_signal_pept_1_Lys-AS"/>
</dbReference>
<accession>A0A1V4SU60</accession>
<evidence type="ECO:0000256" key="4">
    <source>
        <dbReference type="ARBA" id="ARBA00013208"/>
    </source>
</evidence>
<evidence type="ECO:0000256" key="1">
    <source>
        <dbReference type="ARBA" id="ARBA00000677"/>
    </source>
</evidence>
<keyword evidence="7" id="KW-0472">Membrane</keyword>
<dbReference type="GO" id="GO:0004252">
    <property type="term" value="F:serine-type endopeptidase activity"/>
    <property type="evidence" value="ECO:0007669"/>
    <property type="project" value="InterPro"/>
</dbReference>
<dbReference type="GO" id="GO:0005886">
    <property type="term" value="C:plasma membrane"/>
    <property type="evidence" value="ECO:0007669"/>
    <property type="project" value="UniProtKB-SubCell"/>
</dbReference>
<comment type="catalytic activity">
    <reaction evidence="1 7">
        <text>Cleavage of hydrophobic, N-terminal signal or leader sequences from secreted and periplasmic proteins.</text>
        <dbReference type="EC" id="3.4.21.89"/>
    </reaction>
</comment>
<evidence type="ECO:0000259" key="8">
    <source>
        <dbReference type="Pfam" id="PF10502"/>
    </source>
</evidence>
<feature type="active site" evidence="6">
    <location>
        <position position="78"/>
    </location>
</feature>
<protein>
    <recommendedName>
        <fullName evidence="4 7">Signal peptidase I</fullName>
        <ecNumber evidence="4 7">3.4.21.89</ecNumber>
    </recommendedName>
</protein>
<dbReference type="InterPro" id="IPR036286">
    <property type="entry name" value="LexA/Signal_pep-like_sf"/>
</dbReference>
<feature type="domain" description="Peptidase S26" evidence="8">
    <location>
        <begin position="7"/>
        <end position="159"/>
    </location>
</feature>
<feature type="transmembrane region" description="Helical" evidence="7">
    <location>
        <begin position="9"/>
        <end position="33"/>
    </location>
</feature>
<dbReference type="PANTHER" id="PTHR43390:SF1">
    <property type="entry name" value="CHLOROPLAST PROCESSING PEPTIDASE"/>
    <property type="match status" value="1"/>
</dbReference>
<dbReference type="GO" id="GO:0006465">
    <property type="term" value="P:signal peptide processing"/>
    <property type="evidence" value="ECO:0007669"/>
    <property type="project" value="InterPro"/>
</dbReference>
<dbReference type="Pfam" id="PF10502">
    <property type="entry name" value="Peptidase_S26"/>
    <property type="match status" value="1"/>
</dbReference>
<dbReference type="Gene3D" id="2.10.109.10">
    <property type="entry name" value="Umud Fragment, subunit A"/>
    <property type="match status" value="1"/>
</dbReference>
<dbReference type="CDD" id="cd06530">
    <property type="entry name" value="S26_SPase_I"/>
    <property type="match status" value="1"/>
</dbReference>
<evidence type="ECO:0000313" key="9">
    <source>
        <dbReference type="EMBL" id="OPX47401.1"/>
    </source>
</evidence>
<dbReference type="RefSeq" id="WP_080023160.1">
    <property type="nucleotide sequence ID" value="NZ_LTAY01000048.1"/>
</dbReference>
<keyword evidence="7" id="KW-0645">Protease</keyword>
<dbReference type="GO" id="GO:0009003">
    <property type="term" value="F:signal peptidase activity"/>
    <property type="evidence" value="ECO:0007669"/>
    <property type="project" value="UniProtKB-EC"/>
</dbReference>
<evidence type="ECO:0000256" key="3">
    <source>
        <dbReference type="ARBA" id="ARBA00009370"/>
    </source>
</evidence>
<gene>
    <name evidence="9" type="primary">spsB</name>
    <name evidence="9" type="ORF">CLTHE_19640</name>
</gene>
<comment type="similarity">
    <text evidence="3 7">Belongs to the peptidase S26 family.</text>
</comment>
<dbReference type="PRINTS" id="PR00727">
    <property type="entry name" value="LEADERPTASE"/>
</dbReference>
<dbReference type="OrthoDB" id="9802919at2"/>